<name>A0A6C0LIY5_9ZZZZ</name>
<sequence>MKFLKDLMKAEKQHSLVLELLFVIYIMFDIETPIELAKLVDTTAGNIIVVLLALTLFAAAGPIAGIIGLLAAHTLIKRSNLRTGGILLQSENHAEEIKMEMLEKYNDFPKTLEEEVVSDMAPIVRNDGSQGDFKPVLSDLNDAAPIDYDGVI</sequence>
<organism evidence="2">
    <name type="scientific">viral metagenome</name>
    <dbReference type="NCBI Taxonomy" id="1070528"/>
    <lineage>
        <taxon>unclassified sequences</taxon>
        <taxon>metagenomes</taxon>
        <taxon>organismal metagenomes</taxon>
    </lineage>
</organism>
<protein>
    <submittedName>
        <fullName evidence="2">Uncharacterized protein</fullName>
    </submittedName>
</protein>
<dbReference type="EMBL" id="MN740506">
    <property type="protein sequence ID" value="QHU30390.1"/>
    <property type="molecule type" value="Genomic_DNA"/>
</dbReference>
<proteinExistence type="predicted"/>
<keyword evidence="1" id="KW-1133">Transmembrane helix</keyword>
<evidence type="ECO:0000313" key="2">
    <source>
        <dbReference type="EMBL" id="QHU30390.1"/>
    </source>
</evidence>
<evidence type="ECO:0000256" key="1">
    <source>
        <dbReference type="SAM" id="Phobius"/>
    </source>
</evidence>
<dbReference type="AlphaFoldDB" id="A0A6C0LIY5"/>
<feature type="transmembrane region" description="Helical" evidence="1">
    <location>
        <begin position="48"/>
        <end position="72"/>
    </location>
</feature>
<feature type="transmembrane region" description="Helical" evidence="1">
    <location>
        <begin position="12"/>
        <end position="28"/>
    </location>
</feature>
<keyword evidence="1" id="KW-0472">Membrane</keyword>
<keyword evidence="1" id="KW-0812">Transmembrane</keyword>
<accession>A0A6C0LIY5</accession>
<reference evidence="2" key="1">
    <citation type="journal article" date="2020" name="Nature">
        <title>Giant virus diversity and host interactions through global metagenomics.</title>
        <authorList>
            <person name="Schulz F."/>
            <person name="Roux S."/>
            <person name="Paez-Espino D."/>
            <person name="Jungbluth S."/>
            <person name="Walsh D.A."/>
            <person name="Denef V.J."/>
            <person name="McMahon K.D."/>
            <person name="Konstantinidis K.T."/>
            <person name="Eloe-Fadrosh E.A."/>
            <person name="Kyrpides N.C."/>
            <person name="Woyke T."/>
        </authorList>
    </citation>
    <scope>NUCLEOTIDE SEQUENCE</scope>
    <source>
        <strain evidence="2">GVMAG-M-3300027833-11</strain>
    </source>
</reference>